<reference evidence="3 4" key="1">
    <citation type="submission" date="2020-08" db="EMBL/GenBank/DDBJ databases">
        <title>Sequencing the genomes of 1000 actinobacteria strains.</title>
        <authorList>
            <person name="Klenk H.-P."/>
        </authorList>
    </citation>
    <scope>NUCLEOTIDE SEQUENCE [LARGE SCALE GENOMIC DNA]</scope>
    <source>
        <strain evidence="3 4">DSM 45784</strain>
    </source>
</reference>
<dbReference type="InterPro" id="IPR003615">
    <property type="entry name" value="HNH_nuc"/>
</dbReference>
<dbReference type="SMART" id="SM00507">
    <property type="entry name" value="HNHc"/>
    <property type="match status" value="1"/>
</dbReference>
<protein>
    <recommendedName>
        <fullName evidence="2">HNH nuclease domain-containing protein</fullName>
    </recommendedName>
</protein>
<dbReference type="CDD" id="cd00085">
    <property type="entry name" value="HNHc"/>
    <property type="match status" value="1"/>
</dbReference>
<sequence>MPHRPDVPCARCGTLLWRGRGTLPQGQAVCHPCRRKESQPYGRRVAYETRSCAVCEATFEVRASSEQRACSVSCARRLRMSPGACDDCGKSTTRRRTSVGRLCESCATARARARWIAKNHRRRTVGRLSDVTPAYERGLRARARKCPLCSVRLTSKADRPNSKHLDHILPIAAGGTHSIGNVRIICRTCNLSRPYDGSDLDGYQLTLWAQDSAFIPMPVRPVVPRCACGTELRKGRCWTCEPSRHHIRLEAGRRAAELRAARMKWQDIADELGLGNPGAAYAAARMYGDPDVMARWPQRYEHGAVEQAVHYGGGHGKQASDRSGRPARGRGHHPAPA</sequence>
<evidence type="ECO:0000313" key="3">
    <source>
        <dbReference type="EMBL" id="MBB4699309.1"/>
    </source>
</evidence>
<feature type="compositionally biased region" description="Basic residues" evidence="1">
    <location>
        <begin position="325"/>
        <end position="337"/>
    </location>
</feature>
<dbReference type="Gene3D" id="1.10.30.50">
    <property type="match status" value="1"/>
</dbReference>
<keyword evidence="4" id="KW-1185">Reference proteome</keyword>
<dbReference type="EMBL" id="JACHND010000001">
    <property type="protein sequence ID" value="MBB4699309.1"/>
    <property type="molecule type" value="Genomic_DNA"/>
</dbReference>
<dbReference type="Proteomes" id="UP000542210">
    <property type="component" value="Unassembled WGS sequence"/>
</dbReference>
<evidence type="ECO:0000313" key="4">
    <source>
        <dbReference type="Proteomes" id="UP000542210"/>
    </source>
</evidence>
<dbReference type="GO" id="GO:0003676">
    <property type="term" value="F:nucleic acid binding"/>
    <property type="evidence" value="ECO:0007669"/>
    <property type="project" value="InterPro"/>
</dbReference>
<dbReference type="AlphaFoldDB" id="A0A7W7G887"/>
<dbReference type="InterPro" id="IPR002711">
    <property type="entry name" value="HNH"/>
</dbReference>
<name>A0A7W7G887_9ACTN</name>
<evidence type="ECO:0000259" key="2">
    <source>
        <dbReference type="SMART" id="SM00507"/>
    </source>
</evidence>
<feature type="domain" description="HNH nuclease" evidence="2">
    <location>
        <begin position="134"/>
        <end position="191"/>
    </location>
</feature>
<dbReference type="Pfam" id="PF01844">
    <property type="entry name" value="HNH"/>
    <property type="match status" value="1"/>
</dbReference>
<dbReference type="GO" id="GO:0008270">
    <property type="term" value="F:zinc ion binding"/>
    <property type="evidence" value="ECO:0007669"/>
    <property type="project" value="InterPro"/>
</dbReference>
<comment type="caution">
    <text evidence="3">The sequence shown here is derived from an EMBL/GenBank/DDBJ whole genome shotgun (WGS) entry which is preliminary data.</text>
</comment>
<evidence type="ECO:0000256" key="1">
    <source>
        <dbReference type="SAM" id="MobiDB-lite"/>
    </source>
</evidence>
<organism evidence="3 4">
    <name type="scientific">Sphaerisporangium siamense</name>
    <dbReference type="NCBI Taxonomy" id="795645"/>
    <lineage>
        <taxon>Bacteria</taxon>
        <taxon>Bacillati</taxon>
        <taxon>Actinomycetota</taxon>
        <taxon>Actinomycetes</taxon>
        <taxon>Streptosporangiales</taxon>
        <taxon>Streptosporangiaceae</taxon>
        <taxon>Sphaerisporangium</taxon>
    </lineage>
</organism>
<feature type="region of interest" description="Disordered" evidence="1">
    <location>
        <begin position="311"/>
        <end position="337"/>
    </location>
</feature>
<proteinExistence type="predicted"/>
<gene>
    <name evidence="3" type="ORF">BJ982_000853</name>
</gene>
<accession>A0A7W7G887</accession>
<dbReference type="GO" id="GO:0004519">
    <property type="term" value="F:endonuclease activity"/>
    <property type="evidence" value="ECO:0007669"/>
    <property type="project" value="InterPro"/>
</dbReference>